<accession>A0A517XNJ9</accession>
<feature type="signal peptide" evidence="3">
    <location>
        <begin position="1"/>
        <end position="20"/>
    </location>
</feature>
<keyword evidence="2" id="KW-0812">Transmembrane</keyword>
<organism evidence="5 6">
    <name type="scientific">Urbifossiella limnaea</name>
    <dbReference type="NCBI Taxonomy" id="2528023"/>
    <lineage>
        <taxon>Bacteria</taxon>
        <taxon>Pseudomonadati</taxon>
        <taxon>Planctomycetota</taxon>
        <taxon>Planctomycetia</taxon>
        <taxon>Gemmatales</taxon>
        <taxon>Gemmataceae</taxon>
        <taxon>Urbifossiella</taxon>
    </lineage>
</organism>
<evidence type="ECO:0000259" key="4">
    <source>
        <dbReference type="Pfam" id="PF07596"/>
    </source>
</evidence>
<feature type="region of interest" description="Disordered" evidence="1">
    <location>
        <begin position="787"/>
        <end position="813"/>
    </location>
</feature>
<evidence type="ECO:0000313" key="6">
    <source>
        <dbReference type="Proteomes" id="UP000319576"/>
    </source>
</evidence>
<proteinExistence type="predicted"/>
<evidence type="ECO:0000313" key="5">
    <source>
        <dbReference type="EMBL" id="QDU19083.1"/>
    </source>
</evidence>
<evidence type="ECO:0000256" key="2">
    <source>
        <dbReference type="SAM" id="Phobius"/>
    </source>
</evidence>
<sequence length="1349" mass="145469" precursor="true">MSVYLLARGCRAALPGVAFAAAVAVEAAFVLAVVALLRPASVVGQPPPKADGAAWTFDEARDRLALSPRDTYLQYVVLQLGRRDGRLQEAQNAVDPPNRLRDLFGDGGRRARADLFSTFTGALAVQETLQLDTMRGEPDPNRPRRPGTPEPKEPAKGKVAVSTLAGPTQPSHPWEKLLGGKTPDVGPLAGLVPEEYYLAECRSAVRLHEVLGAGELWSGHILTQALGGARSQQTADRIRKQLGLGAFTPEAIDKLGVDAIAVTGSDPFLLEGSDVTVLVHGRNLGTLAGLLGGGEAKGEHVGVAFSHRTTPDGAVNVYSASPRPDLHVRGNSLPAFRRVLETIAGKTADGRPARRLGDTAEFKYVRTRMARGADEDGFVYLSDAFIRRLTGPQLKLTERRRVMAYNHLRMIGHAALLFRTEHGRAPRSLEELAETNCAPGVFGRGELAHPDGGTYSLSPDGMSGVCSRFGRVEAMTPCVERLVTEVTAAEADEYRGFVADYSQYWRTFFDPIAVRLTLTPKQYRLETLVLPLIDNSIYTELARGAGPPAPMDLLPTPRRELGGVWVHLPKRQMLDILGPDQPAKNPAPGAPAARPVGIRGAAERTQATNDFKQIGLAFHVYLDAFQKLPDDIRDKDGKALLSWRVAILPYVEQEALYRQFKLDESWDSPNNKPLLDKMPRVFAGRPPVAAGKTPYVRPAGKGTAFPPGGRALKLTDFTDGTSNTVLAVEATGAAVEWSRPADLTVDSKQPLRGLTRPDGNGFIALLADGSVRVVPPKVDPGELLRAFDPGDGRPGTLDDTPQQPQPAGPKPPFEVHNDLRQIGLAVLNYESANAKFPTTNVRGPGGKALLSWRVAILPYIEQDALYRQFKLDEPWDSPDNKKLIDKMPRLYHPNDPALVAAGKTTFVVPAGKNTLSPPGRAKVTLADITDGTANTVLAVAADPARAVVWTKPDDLPFDPADPLKGVVVPGAEAIDVVMADGSTKRLSPRLDPKTFAALVSPAGDEEVTLGPGDELAQPQGPWLPGLLREFRLAPHDLQELEAAGVDLNKLRRFLRDGIGDHVGFHMHDAPRLLDTDLSGLFGGGQGAGLTSLGLGVRFVFGASSISVPVRDAKVVDEYLGELDKLFLTARSQLTGTGLEWRRDVDFYRVPFPAPHTIRCAVVSFAGLKLRVYWGRIGDGLYVTTRPFILEDIAAAHAAGNRPPRTEPAHAVLRLRPENWNAVLPGYNLGWAEGSRAACHANLDMLANVNRGWNDRRPAVGAPPAELLGRVGRVYGERPFCPDGGAYELAADGRACRCSVHGGHDDPRQPTGPTAASSTGRLLKSFGGLTGVIRFEEDGLRVIVTVDRKE</sequence>
<dbReference type="KEGG" id="uli:ETAA1_09860"/>
<dbReference type="PANTHER" id="PTHR30093:SF2">
    <property type="entry name" value="TYPE II SECRETION SYSTEM PROTEIN H"/>
    <property type="match status" value="1"/>
</dbReference>
<keyword evidence="2" id="KW-1133">Transmembrane helix</keyword>
<name>A0A517XNJ9_9BACT</name>
<evidence type="ECO:0000256" key="3">
    <source>
        <dbReference type="SAM" id="SignalP"/>
    </source>
</evidence>
<dbReference type="Proteomes" id="UP000319576">
    <property type="component" value="Chromosome"/>
</dbReference>
<dbReference type="OrthoDB" id="219532at2"/>
<dbReference type="PANTHER" id="PTHR30093">
    <property type="entry name" value="GENERAL SECRETION PATHWAY PROTEIN G"/>
    <property type="match status" value="1"/>
</dbReference>
<dbReference type="Pfam" id="PF07596">
    <property type="entry name" value="SBP_bac_10"/>
    <property type="match status" value="2"/>
</dbReference>
<keyword evidence="3" id="KW-0732">Signal</keyword>
<feature type="region of interest" description="Disordered" evidence="1">
    <location>
        <begin position="130"/>
        <end position="179"/>
    </location>
</feature>
<dbReference type="InterPro" id="IPR011453">
    <property type="entry name" value="DUF1559"/>
</dbReference>
<feature type="transmembrane region" description="Helical" evidence="2">
    <location>
        <begin position="12"/>
        <end position="37"/>
    </location>
</feature>
<evidence type="ECO:0000256" key="1">
    <source>
        <dbReference type="SAM" id="MobiDB-lite"/>
    </source>
</evidence>
<feature type="domain" description="DUF1559" evidence="4">
    <location>
        <begin position="598"/>
        <end position="677"/>
    </location>
</feature>
<dbReference type="EMBL" id="CP036273">
    <property type="protein sequence ID" value="QDU19083.1"/>
    <property type="molecule type" value="Genomic_DNA"/>
</dbReference>
<feature type="region of interest" description="Disordered" evidence="1">
    <location>
        <begin position="1300"/>
        <end position="1319"/>
    </location>
</feature>
<feature type="domain" description="DUF1559" evidence="4">
    <location>
        <begin position="817"/>
        <end position="940"/>
    </location>
</feature>
<reference evidence="5 6" key="1">
    <citation type="submission" date="2019-02" db="EMBL/GenBank/DDBJ databases">
        <title>Deep-cultivation of Planctomycetes and their phenomic and genomic characterization uncovers novel biology.</title>
        <authorList>
            <person name="Wiegand S."/>
            <person name="Jogler M."/>
            <person name="Boedeker C."/>
            <person name="Pinto D."/>
            <person name="Vollmers J."/>
            <person name="Rivas-Marin E."/>
            <person name="Kohn T."/>
            <person name="Peeters S.H."/>
            <person name="Heuer A."/>
            <person name="Rast P."/>
            <person name="Oberbeckmann S."/>
            <person name="Bunk B."/>
            <person name="Jeske O."/>
            <person name="Meyerdierks A."/>
            <person name="Storesund J.E."/>
            <person name="Kallscheuer N."/>
            <person name="Luecker S."/>
            <person name="Lage O.M."/>
            <person name="Pohl T."/>
            <person name="Merkel B.J."/>
            <person name="Hornburger P."/>
            <person name="Mueller R.-W."/>
            <person name="Bruemmer F."/>
            <person name="Labrenz M."/>
            <person name="Spormann A.M."/>
            <person name="Op den Camp H."/>
            <person name="Overmann J."/>
            <person name="Amann R."/>
            <person name="Jetten M.S.M."/>
            <person name="Mascher T."/>
            <person name="Medema M.H."/>
            <person name="Devos D.P."/>
            <person name="Kaster A.-K."/>
            <person name="Ovreas L."/>
            <person name="Rohde M."/>
            <person name="Galperin M.Y."/>
            <person name="Jogler C."/>
        </authorList>
    </citation>
    <scope>NUCLEOTIDE SEQUENCE [LARGE SCALE GENOMIC DNA]</scope>
    <source>
        <strain evidence="5 6">ETA_A1</strain>
    </source>
</reference>
<gene>
    <name evidence="5" type="ORF">ETAA1_09860</name>
</gene>
<keyword evidence="2" id="KW-0472">Membrane</keyword>
<keyword evidence="6" id="KW-1185">Reference proteome</keyword>
<feature type="compositionally biased region" description="Pro residues" evidence="1">
    <location>
        <begin position="803"/>
        <end position="812"/>
    </location>
</feature>
<dbReference type="RefSeq" id="WP_145234810.1">
    <property type="nucleotide sequence ID" value="NZ_CP036273.1"/>
</dbReference>
<feature type="compositionally biased region" description="Polar residues" evidence="1">
    <location>
        <begin position="1310"/>
        <end position="1319"/>
    </location>
</feature>
<feature type="chain" id="PRO_5021756195" description="DUF1559 domain-containing protein" evidence="3">
    <location>
        <begin position="21"/>
        <end position="1349"/>
    </location>
</feature>
<protein>
    <recommendedName>
        <fullName evidence="4">DUF1559 domain-containing protein</fullName>
    </recommendedName>
</protein>